<dbReference type="GO" id="GO:0003677">
    <property type="term" value="F:DNA binding"/>
    <property type="evidence" value="ECO:0007669"/>
    <property type="project" value="UniProtKB-KW"/>
</dbReference>
<feature type="region of interest" description="Disordered" evidence="12">
    <location>
        <begin position="1"/>
        <end position="23"/>
    </location>
</feature>
<evidence type="ECO:0000256" key="4">
    <source>
        <dbReference type="ARBA" id="ARBA00022737"/>
    </source>
</evidence>
<feature type="domain" description="C2H2-type" evidence="13">
    <location>
        <begin position="788"/>
        <end position="816"/>
    </location>
</feature>
<keyword evidence="15" id="KW-1185">Reference proteome</keyword>
<feature type="non-terminal residue" evidence="14">
    <location>
        <position position="917"/>
    </location>
</feature>
<dbReference type="FunFam" id="3.30.160.60:FF:000690">
    <property type="entry name" value="Zinc finger protein 354C"/>
    <property type="match status" value="1"/>
</dbReference>
<dbReference type="GO" id="GO:0000785">
    <property type="term" value="C:chromatin"/>
    <property type="evidence" value="ECO:0007669"/>
    <property type="project" value="UniProtKB-ARBA"/>
</dbReference>
<feature type="domain" description="C2H2-type" evidence="13">
    <location>
        <begin position="366"/>
        <end position="393"/>
    </location>
</feature>
<feature type="domain" description="C2H2-type" evidence="13">
    <location>
        <begin position="443"/>
        <end position="470"/>
    </location>
</feature>
<evidence type="ECO:0000256" key="9">
    <source>
        <dbReference type="ARBA" id="ARBA00023163"/>
    </source>
</evidence>
<feature type="domain" description="C2H2-type" evidence="13">
    <location>
        <begin position="310"/>
        <end position="337"/>
    </location>
</feature>
<dbReference type="Pfam" id="PF00096">
    <property type="entry name" value="zf-C2H2"/>
    <property type="match status" value="9"/>
</dbReference>
<keyword evidence="10" id="KW-0539">Nucleus</keyword>
<evidence type="ECO:0000313" key="14">
    <source>
        <dbReference type="EMBL" id="KAJ9574270.1"/>
    </source>
</evidence>
<dbReference type="FunFam" id="3.30.160.60:FF:000646">
    <property type="entry name" value="Myeloid zinc finger 1"/>
    <property type="match status" value="1"/>
</dbReference>
<comment type="caution">
    <text evidence="14">The sequence shown here is derived from an EMBL/GenBank/DDBJ whole genome shotgun (WGS) entry which is preliminary data.</text>
</comment>
<evidence type="ECO:0000259" key="13">
    <source>
        <dbReference type="PROSITE" id="PS50157"/>
    </source>
</evidence>
<dbReference type="FunFam" id="3.30.160.60:FF:000446">
    <property type="entry name" value="Zinc finger protein"/>
    <property type="match status" value="3"/>
</dbReference>
<feature type="domain" description="C2H2-type" evidence="13">
    <location>
        <begin position="758"/>
        <end position="781"/>
    </location>
</feature>
<dbReference type="InterPro" id="IPR013087">
    <property type="entry name" value="Znf_C2H2_type"/>
</dbReference>
<evidence type="ECO:0000256" key="2">
    <source>
        <dbReference type="ARBA" id="ARBA00006991"/>
    </source>
</evidence>
<keyword evidence="9" id="KW-0804">Transcription</keyword>
<dbReference type="GO" id="GO:0000981">
    <property type="term" value="F:DNA-binding transcription factor activity, RNA polymerase II-specific"/>
    <property type="evidence" value="ECO:0007669"/>
    <property type="project" value="TreeGrafter"/>
</dbReference>
<feature type="domain" description="C2H2-type" evidence="13">
    <location>
        <begin position="873"/>
        <end position="891"/>
    </location>
</feature>
<dbReference type="Pfam" id="PF12874">
    <property type="entry name" value="zf-met"/>
    <property type="match status" value="1"/>
</dbReference>
<dbReference type="Pfam" id="PF13912">
    <property type="entry name" value="zf-C2H2_6"/>
    <property type="match status" value="1"/>
</dbReference>
<evidence type="ECO:0000256" key="1">
    <source>
        <dbReference type="ARBA" id="ARBA00004123"/>
    </source>
</evidence>
<dbReference type="SUPFAM" id="SSF57667">
    <property type="entry name" value="beta-beta-alpha zinc fingers"/>
    <property type="match status" value="8"/>
</dbReference>
<comment type="similarity">
    <text evidence="2">Belongs to the krueppel C2H2-type zinc-finger protein family.</text>
</comment>
<dbReference type="PANTHER" id="PTHR24394">
    <property type="entry name" value="ZINC FINGER PROTEIN"/>
    <property type="match status" value="1"/>
</dbReference>
<feature type="domain" description="C2H2-type" evidence="13">
    <location>
        <begin position="729"/>
        <end position="756"/>
    </location>
</feature>
<evidence type="ECO:0000256" key="5">
    <source>
        <dbReference type="ARBA" id="ARBA00022771"/>
    </source>
</evidence>
<feature type="domain" description="C2H2-type" evidence="13">
    <location>
        <begin position="394"/>
        <end position="417"/>
    </location>
</feature>
<keyword evidence="7" id="KW-0805">Transcription regulation</keyword>
<dbReference type="AlphaFoldDB" id="A0AAD8E1U5"/>
<sequence>NFGERVSDDALTSLANSEESHTLSEEMGNEIVSSLLSSVVPTTNDEALVPQQQLGIIQNADGQILFLTYIINPALSTGDELDTSQLVQSNESSQRMVLHVTDDGSTMVLPAECIGDLDIIGTGDNGILPQWTVNGLCSLIADSSLPQSLEQNSDAKDVKENENVNQCSFIEINNRRRTEQLVGSDLHIEEKLEVLDAMLTPVPERSRKKKSESGVEDAEGNYMCDLCENTFPRASQFYGHLHSHSGERKWECTICPEKLTFTSQSQLRRHEKDTHLNLRPHICPVCSARFDRVSQLNYHQRRIHAGERAHACQICSKAFFKRSDLKTHLNIHLGINKCICEICGKKFNHVSNLIRHTRMHSGIKPYPCTVCGRRFTQLNALNQHKTSHLTNKNVSCSICNKMFKSHLVMRKHVRQLHRDKLVASGKDLNAVLKMKEGAQSRRFYCKVCGKDFEFAALLKQHEREHEKENDFHCNCCGQTPEQRLQKEAENKVESERVAALNTQLESLLQEHSDIVGGEEERNNLNGNSELMGEIIIYVTAEGQDEPTQVHIRTMADPLTGQSDGQKSLLVVPNAIIRIETTDMLWQKKGENKQKMLLLNSTEEDNCLTATFDGSLTDPLQLPFSNAELSQSNNNRNNIQIQTSENTSSLYSQHVSTSDNSIKRADVLGDPTHDSDCDNVISNSVANIKVKSIAGMLIDGKLNLQEKSSLDNSAAETTVPASGKKHLRIYQCPECPKSFVKNSNFKQHLGIHFIDQQRYRCPTCGQSFAWKSTLNKHMMNHSTGPLPRYGCDLCDKEYAAATQVLEHIKRDHYKQRPHACLACGKTFYKKYDLKIHLRTHTKERPYICGTCGKSFYHLSHIIRHERIHSGHRPYQCPDCGRQFNQSSSLKSHSYLTRCQTLKTSIMFSVYAEKRNLIE</sequence>
<keyword evidence="3" id="KW-0479">Metal-binding</keyword>
<protein>
    <recommendedName>
        <fullName evidence="13">C2H2-type domain-containing protein</fullName>
    </recommendedName>
</protein>
<feature type="domain" description="C2H2-type" evidence="13">
    <location>
        <begin position="281"/>
        <end position="309"/>
    </location>
</feature>
<dbReference type="GO" id="GO:0003682">
    <property type="term" value="F:chromatin binding"/>
    <property type="evidence" value="ECO:0007669"/>
    <property type="project" value="UniProtKB-ARBA"/>
</dbReference>
<dbReference type="Gene3D" id="3.30.160.60">
    <property type="entry name" value="Classic Zinc Finger"/>
    <property type="match status" value="11"/>
</dbReference>
<dbReference type="SMART" id="SM00355">
    <property type="entry name" value="ZnF_C2H2"/>
    <property type="match status" value="14"/>
</dbReference>
<keyword evidence="6" id="KW-0862">Zinc</keyword>
<dbReference type="FunFam" id="3.30.160.60:FF:000224">
    <property type="entry name" value="Zinc finger protein 329"/>
    <property type="match status" value="1"/>
</dbReference>
<evidence type="ECO:0000256" key="11">
    <source>
        <dbReference type="PROSITE-ProRule" id="PRU00042"/>
    </source>
</evidence>
<evidence type="ECO:0000256" key="3">
    <source>
        <dbReference type="ARBA" id="ARBA00022723"/>
    </source>
</evidence>
<dbReference type="PROSITE" id="PS50157">
    <property type="entry name" value="ZINC_FINGER_C2H2_2"/>
    <property type="match status" value="14"/>
</dbReference>
<feature type="domain" description="C2H2-type" evidence="13">
    <location>
        <begin position="817"/>
        <end position="844"/>
    </location>
</feature>
<evidence type="ECO:0000313" key="15">
    <source>
        <dbReference type="Proteomes" id="UP001233999"/>
    </source>
</evidence>
<name>A0AAD8E1U5_DIPPU</name>
<feature type="domain" description="C2H2-type" evidence="13">
    <location>
        <begin position="250"/>
        <end position="280"/>
    </location>
</feature>
<dbReference type="PANTHER" id="PTHR24394:SF29">
    <property type="entry name" value="MYONEURIN"/>
    <property type="match status" value="1"/>
</dbReference>
<organism evidence="14 15">
    <name type="scientific">Diploptera punctata</name>
    <name type="common">Pacific beetle cockroach</name>
    <dbReference type="NCBI Taxonomy" id="6984"/>
    <lineage>
        <taxon>Eukaryota</taxon>
        <taxon>Metazoa</taxon>
        <taxon>Ecdysozoa</taxon>
        <taxon>Arthropoda</taxon>
        <taxon>Hexapoda</taxon>
        <taxon>Insecta</taxon>
        <taxon>Pterygota</taxon>
        <taxon>Neoptera</taxon>
        <taxon>Polyneoptera</taxon>
        <taxon>Dictyoptera</taxon>
        <taxon>Blattodea</taxon>
        <taxon>Blaberoidea</taxon>
        <taxon>Blaberidae</taxon>
        <taxon>Diplopterinae</taxon>
        <taxon>Diploptera</taxon>
    </lineage>
</organism>
<dbReference type="GO" id="GO:0040029">
    <property type="term" value="P:epigenetic regulation of gene expression"/>
    <property type="evidence" value="ECO:0007669"/>
    <property type="project" value="UniProtKB-ARBA"/>
</dbReference>
<feature type="domain" description="C2H2-type" evidence="13">
    <location>
        <begin position="222"/>
        <end position="249"/>
    </location>
</feature>
<dbReference type="GO" id="GO:0005634">
    <property type="term" value="C:nucleus"/>
    <property type="evidence" value="ECO:0007669"/>
    <property type="project" value="UniProtKB-SubCell"/>
</dbReference>
<dbReference type="EMBL" id="JASPKZ010010553">
    <property type="protein sequence ID" value="KAJ9574270.1"/>
    <property type="molecule type" value="Genomic_DNA"/>
</dbReference>
<dbReference type="PROSITE" id="PS00028">
    <property type="entry name" value="ZINC_FINGER_C2H2_1"/>
    <property type="match status" value="12"/>
</dbReference>
<dbReference type="InterPro" id="IPR036236">
    <property type="entry name" value="Znf_C2H2_sf"/>
</dbReference>
<feature type="domain" description="C2H2-type" evidence="13">
    <location>
        <begin position="338"/>
        <end position="365"/>
    </location>
</feature>
<evidence type="ECO:0000256" key="10">
    <source>
        <dbReference type="ARBA" id="ARBA00023242"/>
    </source>
</evidence>
<dbReference type="Proteomes" id="UP001233999">
    <property type="component" value="Unassembled WGS sequence"/>
</dbReference>
<evidence type="ECO:0000256" key="7">
    <source>
        <dbReference type="ARBA" id="ARBA00023015"/>
    </source>
</evidence>
<keyword evidence="8" id="KW-0238">DNA-binding</keyword>
<keyword evidence="5 11" id="KW-0863">Zinc-finger</keyword>
<comment type="subcellular location">
    <subcellularLocation>
        <location evidence="1">Nucleus</location>
    </subcellularLocation>
</comment>
<gene>
    <name evidence="14" type="ORF">L9F63_026085</name>
</gene>
<evidence type="ECO:0000256" key="12">
    <source>
        <dbReference type="SAM" id="MobiDB-lite"/>
    </source>
</evidence>
<proteinExistence type="inferred from homology"/>
<reference evidence="14" key="2">
    <citation type="submission" date="2023-05" db="EMBL/GenBank/DDBJ databases">
        <authorList>
            <person name="Fouks B."/>
        </authorList>
    </citation>
    <scope>NUCLEOTIDE SEQUENCE</scope>
    <source>
        <strain evidence="14">Stay&amp;Tobe</strain>
        <tissue evidence="14">Testes</tissue>
    </source>
</reference>
<keyword evidence="4" id="KW-0677">Repeat</keyword>
<dbReference type="GO" id="GO:0008270">
    <property type="term" value="F:zinc ion binding"/>
    <property type="evidence" value="ECO:0007669"/>
    <property type="project" value="UniProtKB-KW"/>
</dbReference>
<evidence type="ECO:0000256" key="6">
    <source>
        <dbReference type="ARBA" id="ARBA00022833"/>
    </source>
</evidence>
<evidence type="ECO:0000256" key="8">
    <source>
        <dbReference type="ARBA" id="ARBA00023125"/>
    </source>
</evidence>
<feature type="non-terminal residue" evidence="14">
    <location>
        <position position="1"/>
    </location>
</feature>
<reference evidence="14" key="1">
    <citation type="journal article" date="2023" name="IScience">
        <title>Live-bearing cockroach genome reveals convergent evolutionary mechanisms linked to viviparity in insects and beyond.</title>
        <authorList>
            <person name="Fouks B."/>
            <person name="Harrison M.C."/>
            <person name="Mikhailova A.A."/>
            <person name="Marchal E."/>
            <person name="English S."/>
            <person name="Carruthers M."/>
            <person name="Jennings E.C."/>
            <person name="Chiamaka E.L."/>
            <person name="Frigard R.A."/>
            <person name="Pippel M."/>
            <person name="Attardo G.M."/>
            <person name="Benoit J.B."/>
            <person name="Bornberg-Bauer E."/>
            <person name="Tobe S.S."/>
        </authorList>
    </citation>
    <scope>NUCLEOTIDE SEQUENCE</scope>
    <source>
        <strain evidence="14">Stay&amp;Tobe</strain>
    </source>
</reference>
<accession>A0AAD8E1U5</accession>
<feature type="domain" description="C2H2-type" evidence="13">
    <location>
        <begin position="845"/>
        <end position="872"/>
    </location>
</feature>